<gene>
    <name evidence="1" type="ORF">ACFQ16_12150</name>
</gene>
<sequence>MAEGFQADATELWKAAYQHLEGLAGDMDESLAKLRKVDEDIDLFRGGGDVFRSIEPYWSDTRYYLERVLADNKENVHLAAQALMQIAQRYDADDKEIADWLRGHGQP</sequence>
<reference evidence="2" key="1">
    <citation type="journal article" date="2019" name="Int. J. Syst. Evol. Microbiol.">
        <title>The Global Catalogue of Microorganisms (GCM) 10K type strain sequencing project: providing services to taxonomists for standard genome sequencing and annotation.</title>
        <authorList>
            <consortium name="The Broad Institute Genomics Platform"/>
            <consortium name="The Broad Institute Genome Sequencing Center for Infectious Disease"/>
            <person name="Wu L."/>
            <person name="Ma J."/>
        </authorList>
    </citation>
    <scope>NUCLEOTIDE SEQUENCE [LARGE SCALE GENOMIC DNA]</scope>
    <source>
        <strain evidence="2">CCUG 56401</strain>
    </source>
</reference>
<dbReference type="EMBL" id="JBHTIW010000007">
    <property type="protein sequence ID" value="MFD0920495.1"/>
    <property type="molecule type" value="Genomic_DNA"/>
</dbReference>
<comment type="caution">
    <text evidence="1">The sequence shown here is derived from an EMBL/GenBank/DDBJ whole genome shotgun (WGS) entry which is preliminary data.</text>
</comment>
<keyword evidence="2" id="KW-1185">Reference proteome</keyword>
<evidence type="ECO:0000313" key="1">
    <source>
        <dbReference type="EMBL" id="MFD0920495.1"/>
    </source>
</evidence>
<protein>
    <recommendedName>
        <fullName evidence="3">Excreted virulence factor EspC, type VII ESX diderm</fullName>
    </recommendedName>
</protein>
<organism evidence="1 2">
    <name type="scientific">Saccharopolyspora rosea</name>
    <dbReference type="NCBI Taxonomy" id="524884"/>
    <lineage>
        <taxon>Bacteria</taxon>
        <taxon>Bacillati</taxon>
        <taxon>Actinomycetota</taxon>
        <taxon>Actinomycetes</taxon>
        <taxon>Pseudonocardiales</taxon>
        <taxon>Pseudonocardiaceae</taxon>
        <taxon>Saccharopolyspora</taxon>
    </lineage>
</organism>
<dbReference type="RefSeq" id="WP_263248085.1">
    <property type="nucleotide sequence ID" value="NZ_BAABLT010000005.1"/>
</dbReference>
<evidence type="ECO:0000313" key="2">
    <source>
        <dbReference type="Proteomes" id="UP001597018"/>
    </source>
</evidence>
<dbReference type="Proteomes" id="UP001597018">
    <property type="component" value="Unassembled WGS sequence"/>
</dbReference>
<accession>A0ABW3FUE6</accession>
<proteinExistence type="predicted"/>
<name>A0ABW3FUE6_9PSEU</name>
<evidence type="ECO:0008006" key="3">
    <source>
        <dbReference type="Google" id="ProtNLM"/>
    </source>
</evidence>